<feature type="domain" description="4Fe-4S ferredoxin-type" evidence="9">
    <location>
        <begin position="174"/>
        <end position="204"/>
    </location>
</feature>
<dbReference type="GO" id="GO:0046872">
    <property type="term" value="F:metal ion binding"/>
    <property type="evidence" value="ECO:0007669"/>
    <property type="project" value="UniProtKB-KW"/>
</dbReference>
<keyword evidence="4" id="KW-0677">Repeat</keyword>
<protein>
    <recommendedName>
        <fullName evidence="9">4Fe-4S ferredoxin-type domain-containing protein</fullName>
    </recommendedName>
</protein>
<keyword evidence="8" id="KW-0472">Membrane</keyword>
<evidence type="ECO:0000256" key="4">
    <source>
        <dbReference type="ARBA" id="ARBA00022737"/>
    </source>
</evidence>
<dbReference type="GO" id="GO:0051539">
    <property type="term" value="F:4 iron, 4 sulfur cluster binding"/>
    <property type="evidence" value="ECO:0007669"/>
    <property type="project" value="UniProtKB-KW"/>
</dbReference>
<dbReference type="AlphaFoldDB" id="A0A0F9F759"/>
<keyword evidence="5" id="KW-0249">Electron transport</keyword>
<organism evidence="10">
    <name type="scientific">marine sediment metagenome</name>
    <dbReference type="NCBI Taxonomy" id="412755"/>
    <lineage>
        <taxon>unclassified sequences</taxon>
        <taxon>metagenomes</taxon>
        <taxon>ecological metagenomes</taxon>
    </lineage>
</organism>
<keyword evidence="2" id="KW-0004">4Fe-4S</keyword>
<dbReference type="Pfam" id="PF13247">
    <property type="entry name" value="Fer4_11"/>
    <property type="match status" value="2"/>
</dbReference>
<keyword evidence="8" id="KW-0812">Transmembrane</keyword>
<keyword evidence="1" id="KW-0813">Transport</keyword>
<evidence type="ECO:0000259" key="9">
    <source>
        <dbReference type="PROSITE" id="PS51379"/>
    </source>
</evidence>
<evidence type="ECO:0000256" key="8">
    <source>
        <dbReference type="SAM" id="Phobius"/>
    </source>
</evidence>
<dbReference type="InterPro" id="IPR006311">
    <property type="entry name" value="TAT_signal"/>
</dbReference>
<proteinExistence type="predicted"/>
<keyword evidence="8" id="KW-1133">Transmembrane helix</keyword>
<evidence type="ECO:0000256" key="3">
    <source>
        <dbReference type="ARBA" id="ARBA00022723"/>
    </source>
</evidence>
<dbReference type="Gene3D" id="3.30.70.20">
    <property type="match status" value="2"/>
</dbReference>
<evidence type="ECO:0000256" key="6">
    <source>
        <dbReference type="ARBA" id="ARBA00023004"/>
    </source>
</evidence>
<evidence type="ECO:0000256" key="5">
    <source>
        <dbReference type="ARBA" id="ARBA00022982"/>
    </source>
</evidence>
<evidence type="ECO:0000256" key="2">
    <source>
        <dbReference type="ARBA" id="ARBA00022485"/>
    </source>
</evidence>
<evidence type="ECO:0000256" key="1">
    <source>
        <dbReference type="ARBA" id="ARBA00022448"/>
    </source>
</evidence>
<reference evidence="10" key="1">
    <citation type="journal article" date="2015" name="Nature">
        <title>Complex archaea that bridge the gap between prokaryotes and eukaryotes.</title>
        <authorList>
            <person name="Spang A."/>
            <person name="Saw J.H."/>
            <person name="Jorgensen S.L."/>
            <person name="Zaremba-Niedzwiedzka K."/>
            <person name="Martijn J."/>
            <person name="Lind A.E."/>
            <person name="van Eijk R."/>
            <person name="Schleper C."/>
            <person name="Guy L."/>
            <person name="Ettema T.J."/>
        </authorList>
    </citation>
    <scope>NUCLEOTIDE SEQUENCE</scope>
</reference>
<keyword evidence="6" id="KW-0408">Iron</keyword>
<dbReference type="InterPro" id="IPR050954">
    <property type="entry name" value="ET_IronSulfur_Cluster-Binding"/>
</dbReference>
<keyword evidence="3" id="KW-0479">Metal-binding</keyword>
<keyword evidence="7" id="KW-0411">Iron-sulfur</keyword>
<dbReference type="CDD" id="cd10551">
    <property type="entry name" value="PsrB"/>
    <property type="match status" value="1"/>
</dbReference>
<dbReference type="InterPro" id="IPR017896">
    <property type="entry name" value="4Fe4S_Fe-S-bd"/>
</dbReference>
<dbReference type="EMBL" id="LAZR01024701">
    <property type="protein sequence ID" value="KKL74301.1"/>
    <property type="molecule type" value="Genomic_DNA"/>
</dbReference>
<comment type="caution">
    <text evidence="10">The sequence shown here is derived from an EMBL/GenBank/DDBJ whole genome shotgun (WGS) entry which is preliminary data.</text>
</comment>
<dbReference type="PANTHER" id="PTHR43177:SF5">
    <property type="entry name" value="ANAEROBIC DIMETHYL SULFOXIDE REDUCTASE CHAIN B-RELATED"/>
    <property type="match status" value="1"/>
</dbReference>
<dbReference type="PROSITE" id="PS51318">
    <property type="entry name" value="TAT"/>
    <property type="match status" value="1"/>
</dbReference>
<sequence length="312" mass="35411">MNSDKLNDKTRRNFIKTILIGTGATIIGGSILSLGNNASPRLSSQERLSSSNQVKIEIPDDPKNHWGFVIDLAKCDGCESQSEIDYSNIFDESKNDEKSVLDIIKDEKPRCVFACRSSHNFLKANPPQYWINVYKLQDNPHTPPYFFPKPCQNCQDPPCEHVCPTGATFIRKDGTVLINHKTCIGCRICMAGCPYETRFFWYNEPNKEENAKSSAEDYRPEHLLYHTRGTVTKCDYCLHQVVKGALPHCVQACPQGALYFGNLNEDAVTNGEEILELNKILEAKGAYRFKEDEGTRPSVFYLPPSYRKNNIW</sequence>
<evidence type="ECO:0000313" key="10">
    <source>
        <dbReference type="EMBL" id="KKL74301.1"/>
    </source>
</evidence>
<evidence type="ECO:0000256" key="7">
    <source>
        <dbReference type="ARBA" id="ARBA00023014"/>
    </source>
</evidence>
<gene>
    <name evidence="10" type="ORF">LCGC14_2066260</name>
</gene>
<dbReference type="PROSITE" id="PS51379">
    <property type="entry name" value="4FE4S_FER_2"/>
    <property type="match status" value="2"/>
</dbReference>
<dbReference type="PROSITE" id="PS00198">
    <property type="entry name" value="4FE4S_FER_1"/>
    <property type="match status" value="1"/>
</dbReference>
<feature type="domain" description="4Fe-4S ferredoxin-type" evidence="9">
    <location>
        <begin position="142"/>
        <end position="173"/>
    </location>
</feature>
<feature type="transmembrane region" description="Helical" evidence="8">
    <location>
        <begin position="14"/>
        <end position="35"/>
    </location>
</feature>
<dbReference type="InterPro" id="IPR017900">
    <property type="entry name" value="4Fe4S_Fe_S_CS"/>
</dbReference>
<accession>A0A0F9F759</accession>
<dbReference type="PANTHER" id="PTHR43177">
    <property type="entry name" value="PROTEIN NRFC"/>
    <property type="match status" value="1"/>
</dbReference>
<name>A0A0F9F759_9ZZZZ</name>
<dbReference type="SUPFAM" id="SSF54862">
    <property type="entry name" value="4Fe-4S ferredoxins"/>
    <property type="match status" value="1"/>
</dbReference>